<dbReference type="Gramene" id="ESQ30394">
    <property type="protein sequence ID" value="ESQ30394"/>
    <property type="gene ID" value="EUTSA_v10011871mg"/>
</dbReference>
<dbReference type="PANTHER" id="PTHR12668:SF5">
    <property type="entry name" value="PROTEIN FATTY ACID EXPORT 5-RELATED"/>
    <property type="match status" value="1"/>
</dbReference>
<evidence type="ECO:0000256" key="3">
    <source>
        <dbReference type="ARBA" id="ARBA00022692"/>
    </source>
</evidence>
<evidence type="ECO:0000256" key="1">
    <source>
        <dbReference type="ARBA" id="ARBA00004370"/>
    </source>
</evidence>
<gene>
    <name evidence="7" type="ORF">EUTSA_v10011871mg</name>
</gene>
<dbReference type="OMA" id="ANSHKIM"/>
<evidence type="ECO:0000313" key="8">
    <source>
        <dbReference type="Proteomes" id="UP000030689"/>
    </source>
</evidence>
<dbReference type="PANTHER" id="PTHR12668">
    <property type="entry name" value="TRANSMEMBRANE PROTEIN 14, 15"/>
    <property type="match status" value="1"/>
</dbReference>
<accession>V4KGR5</accession>
<comment type="similarity">
    <text evidence="2">Belongs to the TMEM14 family.</text>
</comment>
<keyword evidence="3 6" id="KW-0812">Transmembrane</keyword>
<dbReference type="EMBL" id="KI517809">
    <property type="protein sequence ID" value="ESQ30394.1"/>
    <property type="molecule type" value="Genomic_DNA"/>
</dbReference>
<proteinExistence type="inferred from homology"/>
<dbReference type="GO" id="GO:0015245">
    <property type="term" value="F:fatty acid transmembrane transporter activity"/>
    <property type="evidence" value="ECO:0007669"/>
    <property type="project" value="TreeGrafter"/>
</dbReference>
<feature type="transmembrane region" description="Helical" evidence="6">
    <location>
        <begin position="89"/>
        <end position="108"/>
    </location>
</feature>
<keyword evidence="4 6" id="KW-1133">Transmembrane helix</keyword>
<dbReference type="STRING" id="72664.V4KGR5"/>
<dbReference type="InterPro" id="IPR005349">
    <property type="entry name" value="TMEM14"/>
</dbReference>
<reference evidence="7 8" key="1">
    <citation type="journal article" date="2013" name="Front. Plant Sci.">
        <title>The Reference Genome of the Halophytic Plant Eutrema salsugineum.</title>
        <authorList>
            <person name="Yang R."/>
            <person name="Jarvis D.E."/>
            <person name="Chen H."/>
            <person name="Beilstein M.A."/>
            <person name="Grimwood J."/>
            <person name="Jenkins J."/>
            <person name="Shu S."/>
            <person name="Prochnik S."/>
            <person name="Xin M."/>
            <person name="Ma C."/>
            <person name="Schmutz J."/>
            <person name="Wing R.A."/>
            <person name="Mitchell-Olds T."/>
            <person name="Schumaker K.S."/>
            <person name="Wang X."/>
        </authorList>
    </citation>
    <scope>NUCLEOTIDE SEQUENCE [LARGE SCALE GENOMIC DNA]</scope>
</reference>
<dbReference type="Pfam" id="PF03647">
    <property type="entry name" value="Tmemb_14"/>
    <property type="match status" value="1"/>
</dbReference>
<keyword evidence="8" id="KW-1185">Reference proteome</keyword>
<evidence type="ECO:0000256" key="2">
    <source>
        <dbReference type="ARBA" id="ARBA00007590"/>
    </source>
</evidence>
<dbReference type="eggNOG" id="KOG4267">
    <property type="taxonomic scope" value="Eukaryota"/>
</dbReference>
<dbReference type="InterPro" id="IPR044890">
    <property type="entry name" value="TMEM14_sf"/>
</dbReference>
<evidence type="ECO:0000256" key="5">
    <source>
        <dbReference type="ARBA" id="ARBA00023136"/>
    </source>
</evidence>
<dbReference type="OrthoDB" id="5620at2759"/>
<evidence type="ECO:0000313" key="7">
    <source>
        <dbReference type="EMBL" id="ESQ30394.1"/>
    </source>
</evidence>
<dbReference type="AlphaFoldDB" id="V4KGR5"/>
<dbReference type="Proteomes" id="UP000030689">
    <property type="component" value="Unassembled WGS sequence"/>
</dbReference>
<feature type="transmembrane region" description="Helical" evidence="6">
    <location>
        <begin position="6"/>
        <end position="23"/>
    </location>
</feature>
<dbReference type="Gene3D" id="1.10.10.1740">
    <property type="entry name" value="Transmembrane protein 14-like"/>
    <property type="match status" value="1"/>
</dbReference>
<name>V4KGR5_EUTSA</name>
<sequence length="121" mass="12668">MHDFCFTIPYGMLLMVGGFIGYLKKGSIASLAGGAGTGLLVVLAGFISLKAFEKKKTSSLAVVLETVIAAALTLVMGQRFLQTQKIMPAGLVAGISALMTCFYVYKIATGGNHIPLPPKAE</sequence>
<evidence type="ECO:0000256" key="4">
    <source>
        <dbReference type="ARBA" id="ARBA00022989"/>
    </source>
</evidence>
<evidence type="ECO:0000256" key="6">
    <source>
        <dbReference type="SAM" id="Phobius"/>
    </source>
</evidence>
<feature type="transmembrane region" description="Helical" evidence="6">
    <location>
        <begin position="30"/>
        <end position="52"/>
    </location>
</feature>
<comment type="subcellular location">
    <subcellularLocation>
        <location evidence="1">Membrane</location>
    </subcellularLocation>
</comment>
<keyword evidence="5 6" id="KW-0472">Membrane</keyword>
<protein>
    <submittedName>
        <fullName evidence="7">Uncharacterized protein</fullName>
    </submittedName>
</protein>
<dbReference type="KEGG" id="eus:EUTSA_v10011871mg"/>
<dbReference type="GO" id="GO:0009706">
    <property type="term" value="C:chloroplast inner membrane"/>
    <property type="evidence" value="ECO:0007669"/>
    <property type="project" value="TreeGrafter"/>
</dbReference>
<feature type="transmembrane region" description="Helical" evidence="6">
    <location>
        <begin position="58"/>
        <end position="77"/>
    </location>
</feature>
<organism evidence="7 8">
    <name type="scientific">Eutrema salsugineum</name>
    <name type="common">Saltwater cress</name>
    <name type="synonym">Sisymbrium salsugineum</name>
    <dbReference type="NCBI Taxonomy" id="72664"/>
    <lineage>
        <taxon>Eukaryota</taxon>
        <taxon>Viridiplantae</taxon>
        <taxon>Streptophyta</taxon>
        <taxon>Embryophyta</taxon>
        <taxon>Tracheophyta</taxon>
        <taxon>Spermatophyta</taxon>
        <taxon>Magnoliopsida</taxon>
        <taxon>eudicotyledons</taxon>
        <taxon>Gunneridae</taxon>
        <taxon>Pentapetalae</taxon>
        <taxon>rosids</taxon>
        <taxon>malvids</taxon>
        <taxon>Brassicales</taxon>
        <taxon>Brassicaceae</taxon>
        <taxon>Eutremeae</taxon>
        <taxon>Eutrema</taxon>
    </lineage>
</organism>